<evidence type="ECO:0000313" key="2">
    <source>
        <dbReference type="Proteomes" id="UP000515856"/>
    </source>
</evidence>
<dbReference type="AlphaFoldDB" id="A0A7G9GNP4"/>
<dbReference type="KEGG" id="ehn:H9Q80_00270"/>
<dbReference type="EMBL" id="CP060636">
    <property type="protein sequence ID" value="QNM12426.1"/>
    <property type="molecule type" value="Genomic_DNA"/>
</dbReference>
<accession>A0A7G9GNP4</accession>
<gene>
    <name evidence="1" type="ORF">H9Q80_00270</name>
</gene>
<dbReference type="RefSeq" id="WP_118667141.1">
    <property type="nucleotide sequence ID" value="NZ_CP060636.1"/>
</dbReference>
<protein>
    <submittedName>
        <fullName evidence="1">Uncharacterized protein</fullName>
    </submittedName>
</protein>
<organism evidence="1 2">
    <name type="scientific">[Eubacterium] hominis</name>
    <dbReference type="NCBI Taxonomy" id="2764325"/>
    <lineage>
        <taxon>Bacteria</taxon>
        <taxon>Bacillati</taxon>
        <taxon>Bacillota</taxon>
        <taxon>Erysipelotrichia</taxon>
        <taxon>Erysipelotrichales</taxon>
        <taxon>Erysipelotrichaceae</taxon>
        <taxon>Amedibacillus</taxon>
    </lineage>
</organism>
<name>A0A7G9GNP4_9FIRM</name>
<dbReference type="Proteomes" id="UP000515856">
    <property type="component" value="Chromosome"/>
</dbReference>
<reference evidence="1 2" key="1">
    <citation type="submission" date="2020-08" db="EMBL/GenBank/DDBJ databases">
        <authorList>
            <person name="Liu C."/>
            <person name="Sun Q."/>
        </authorList>
    </citation>
    <scope>NUCLEOTIDE SEQUENCE [LARGE SCALE GENOMIC DNA]</scope>
    <source>
        <strain evidence="1 2">NSJ-61</strain>
    </source>
</reference>
<sequence length="65" mass="7204">MKLDELIEKLQGERDVLGNVDVVVQGLQIGTDGEVVGDYPTPLPAYQHTSNNGDVAIMFERIIYE</sequence>
<proteinExistence type="predicted"/>
<evidence type="ECO:0000313" key="1">
    <source>
        <dbReference type="EMBL" id="QNM12426.1"/>
    </source>
</evidence>
<keyword evidence="2" id="KW-1185">Reference proteome</keyword>